<dbReference type="AlphaFoldDB" id="A0A5D3FT88"/>
<dbReference type="InterPro" id="IPR024747">
    <property type="entry name" value="Pyridox_Oxase-rel"/>
</dbReference>
<evidence type="ECO:0000313" key="3">
    <source>
        <dbReference type="Proteomes" id="UP000323505"/>
    </source>
</evidence>
<feature type="region of interest" description="Disordered" evidence="1">
    <location>
        <begin position="122"/>
        <end position="143"/>
    </location>
</feature>
<name>A0A5D3FT88_9ACTN</name>
<comment type="caution">
    <text evidence="2">The sequence shown here is derived from an EMBL/GenBank/DDBJ whole genome shotgun (WGS) entry which is preliminary data.</text>
</comment>
<keyword evidence="3" id="KW-1185">Reference proteome</keyword>
<protein>
    <submittedName>
        <fullName evidence="2">Pyridoxamine 5'-phosphate oxidase family protein</fullName>
    </submittedName>
</protein>
<dbReference type="InterPro" id="IPR012349">
    <property type="entry name" value="Split_barrel_FMN-bd"/>
</dbReference>
<dbReference type="Pfam" id="PF12900">
    <property type="entry name" value="Pyridox_ox_2"/>
    <property type="match status" value="1"/>
</dbReference>
<organism evidence="2 3">
    <name type="scientific">Actinomadura decatromicini</name>
    <dbReference type="NCBI Taxonomy" id="2604572"/>
    <lineage>
        <taxon>Bacteria</taxon>
        <taxon>Bacillati</taxon>
        <taxon>Actinomycetota</taxon>
        <taxon>Actinomycetes</taxon>
        <taxon>Streptosporangiales</taxon>
        <taxon>Thermomonosporaceae</taxon>
        <taxon>Actinomadura</taxon>
    </lineage>
</organism>
<accession>A0A5D3FT88</accession>
<dbReference type="Proteomes" id="UP000323505">
    <property type="component" value="Unassembled WGS sequence"/>
</dbReference>
<dbReference type="Gene3D" id="2.30.110.10">
    <property type="entry name" value="Electron Transport, Fmn-binding Protein, Chain A"/>
    <property type="match status" value="1"/>
</dbReference>
<gene>
    <name evidence="2" type="ORF">FXF68_13730</name>
</gene>
<evidence type="ECO:0000313" key="2">
    <source>
        <dbReference type="EMBL" id="TYK51453.1"/>
    </source>
</evidence>
<dbReference type="RefSeq" id="WP_148759292.1">
    <property type="nucleotide sequence ID" value="NZ_VSRQ01000002.1"/>
</dbReference>
<proteinExistence type="predicted"/>
<sequence>MKDLKDGPQSLTRGECLDLMGTAKVGRVVFTEQALPAVMPVGFVLDGGDVVVCVPPASGLAAATGGAIVAFEADDLGTTGPAGWTVTVVGRARAVRDPGDHARRALDAWISGPSPEFIRISSQRVTGRRVGPSPTGERHKAAA</sequence>
<reference evidence="2 3" key="1">
    <citation type="submission" date="2019-08" db="EMBL/GenBank/DDBJ databases">
        <title>Actinomadura sp. nov. CYP1-5 isolated from mountain soil.</title>
        <authorList>
            <person name="Songsumanus A."/>
            <person name="Kuncharoen N."/>
            <person name="Kudo T."/>
            <person name="Yuki M."/>
            <person name="Igarashi Y."/>
            <person name="Tanasupawat S."/>
        </authorList>
    </citation>
    <scope>NUCLEOTIDE SEQUENCE [LARGE SCALE GENOMIC DNA]</scope>
    <source>
        <strain evidence="2 3">CYP1-5</strain>
    </source>
</reference>
<dbReference type="SUPFAM" id="SSF50475">
    <property type="entry name" value="FMN-binding split barrel"/>
    <property type="match status" value="1"/>
</dbReference>
<dbReference type="EMBL" id="VSRQ01000002">
    <property type="protein sequence ID" value="TYK51453.1"/>
    <property type="molecule type" value="Genomic_DNA"/>
</dbReference>
<evidence type="ECO:0000256" key="1">
    <source>
        <dbReference type="SAM" id="MobiDB-lite"/>
    </source>
</evidence>